<dbReference type="EMBL" id="PIPQ01000009">
    <property type="protein sequence ID" value="RUO37962.1"/>
    <property type="molecule type" value="Genomic_DNA"/>
</dbReference>
<reference evidence="1 2" key="1">
    <citation type="journal article" date="2011" name="Front. Microbiol.">
        <title>Genomic signatures of strain selection and enhancement in Bacillus atrophaeus var. globigii, a historical biowarfare simulant.</title>
        <authorList>
            <person name="Gibbons H.S."/>
            <person name="Broomall S.M."/>
            <person name="McNew L.A."/>
            <person name="Daligault H."/>
            <person name="Chapman C."/>
            <person name="Bruce D."/>
            <person name="Karavis M."/>
            <person name="Krepps M."/>
            <person name="McGregor P.A."/>
            <person name="Hong C."/>
            <person name="Park K.H."/>
            <person name="Akmal A."/>
            <person name="Feldman A."/>
            <person name="Lin J.S."/>
            <person name="Chang W.E."/>
            <person name="Higgs B.W."/>
            <person name="Demirev P."/>
            <person name="Lindquist J."/>
            <person name="Liem A."/>
            <person name="Fochler E."/>
            <person name="Read T.D."/>
            <person name="Tapia R."/>
            <person name="Johnson S."/>
            <person name="Bishop-Lilly K.A."/>
            <person name="Detter C."/>
            <person name="Han C."/>
            <person name="Sozhamannan S."/>
            <person name="Rosenzweig C.N."/>
            <person name="Skowronski E.W."/>
        </authorList>
    </citation>
    <scope>NUCLEOTIDE SEQUENCE [LARGE SCALE GENOMIC DNA]</scope>
    <source>
        <strain evidence="1 2">AIT1</strain>
    </source>
</reference>
<keyword evidence="2" id="KW-1185">Reference proteome</keyword>
<gene>
    <name evidence="1" type="ORF">CWE15_10610</name>
</gene>
<protein>
    <submittedName>
        <fullName evidence="1">Uncharacterized protein</fullName>
    </submittedName>
</protein>
<evidence type="ECO:0000313" key="2">
    <source>
        <dbReference type="Proteomes" id="UP000286976"/>
    </source>
</evidence>
<dbReference type="RefSeq" id="WP_126758060.1">
    <property type="nucleotide sequence ID" value="NZ_PIPQ01000009.1"/>
</dbReference>
<name>A0A432WW15_9GAMM</name>
<dbReference type="Proteomes" id="UP000286976">
    <property type="component" value="Unassembled WGS sequence"/>
</dbReference>
<dbReference type="AlphaFoldDB" id="A0A432WW15"/>
<sequence length="149" mass="16630">MLNLVRPQPHVQQQKRRLLLTGFCLLAFLLGVRVLFAQPTTKPHPMVIAPVQIDPSFNLQQPQKAAPEQERSSPCDLAPPLHVQVRAALWHKDPAQVRLSNASGHMVELTAGESLANTEWTLQAIQKHALIWRHGSSGCLLQHALMTHK</sequence>
<accession>A0A432WW15</accession>
<organism evidence="1 2">
    <name type="scientific">Aliidiomarina taiwanensis</name>
    <dbReference type="NCBI Taxonomy" id="946228"/>
    <lineage>
        <taxon>Bacteria</taxon>
        <taxon>Pseudomonadati</taxon>
        <taxon>Pseudomonadota</taxon>
        <taxon>Gammaproteobacteria</taxon>
        <taxon>Alteromonadales</taxon>
        <taxon>Idiomarinaceae</taxon>
        <taxon>Aliidiomarina</taxon>
    </lineage>
</organism>
<proteinExistence type="predicted"/>
<comment type="caution">
    <text evidence="1">The sequence shown here is derived from an EMBL/GenBank/DDBJ whole genome shotgun (WGS) entry which is preliminary data.</text>
</comment>
<evidence type="ECO:0000313" key="1">
    <source>
        <dbReference type="EMBL" id="RUO37962.1"/>
    </source>
</evidence>